<dbReference type="EMBL" id="JAIVFP010000001">
    <property type="protein sequence ID" value="MCI4682742.1"/>
    <property type="molecule type" value="Genomic_DNA"/>
</dbReference>
<gene>
    <name evidence="1" type="ORF">K2U94_08170</name>
</gene>
<comment type="caution">
    <text evidence="1">The sequence shown here is derived from an EMBL/GenBank/DDBJ whole genome shotgun (WGS) entry which is preliminary data.</text>
</comment>
<organism evidence="1 2">
    <name type="scientific">Candidatus Rhodoblastus alkanivorans</name>
    <dbReference type="NCBI Taxonomy" id="2954117"/>
    <lineage>
        <taxon>Bacteria</taxon>
        <taxon>Pseudomonadati</taxon>
        <taxon>Pseudomonadota</taxon>
        <taxon>Alphaproteobacteria</taxon>
        <taxon>Hyphomicrobiales</taxon>
        <taxon>Rhodoblastaceae</taxon>
        <taxon>Rhodoblastus</taxon>
    </lineage>
</organism>
<name>A0ABS9Z6C6_9HYPH</name>
<dbReference type="RefSeq" id="WP_243066738.1">
    <property type="nucleotide sequence ID" value="NZ_JAIVFK010000042.1"/>
</dbReference>
<reference evidence="1" key="1">
    <citation type="journal article" date="2022" name="ISME J.">
        <title>Identification of active gaseous-alkane degraders at natural gas seeps.</title>
        <authorList>
            <person name="Farhan Ul Haque M."/>
            <person name="Hernandez M."/>
            <person name="Crombie A.T."/>
            <person name="Murrell J.C."/>
        </authorList>
    </citation>
    <scope>NUCLEOTIDE SEQUENCE</scope>
    <source>
        <strain evidence="1">PC2</strain>
    </source>
</reference>
<proteinExistence type="predicted"/>
<protein>
    <submittedName>
        <fullName evidence="1">Uncharacterized protein</fullName>
    </submittedName>
</protein>
<evidence type="ECO:0000313" key="2">
    <source>
        <dbReference type="Proteomes" id="UP001139104"/>
    </source>
</evidence>
<keyword evidence="2" id="KW-1185">Reference proteome</keyword>
<evidence type="ECO:0000313" key="1">
    <source>
        <dbReference type="EMBL" id="MCI4682742.1"/>
    </source>
</evidence>
<dbReference type="Proteomes" id="UP001139104">
    <property type="component" value="Unassembled WGS sequence"/>
</dbReference>
<accession>A0ABS9Z6C6</accession>
<sequence>MMTATIDITFSTLIRAAIGDIAHLLDEEYTVANMIEAINVIGAIDLAVQCVLRNPKYAAFSEFEADVVHEAIFDRYQLKMA</sequence>